<dbReference type="PROSITE" id="PS51450">
    <property type="entry name" value="LRR"/>
    <property type="match status" value="2"/>
</dbReference>
<dbReference type="AlphaFoldDB" id="A0A1L0DPK1"/>
<protein>
    <submittedName>
        <fullName evidence="1">CIC11C00000003720</fullName>
    </submittedName>
</protein>
<dbReference type="EMBL" id="LT635766">
    <property type="protein sequence ID" value="SGZ54294.1"/>
    <property type="molecule type" value="Genomic_DNA"/>
</dbReference>
<dbReference type="Gene3D" id="3.80.10.10">
    <property type="entry name" value="Ribonuclease Inhibitor"/>
    <property type="match status" value="1"/>
</dbReference>
<accession>A0A1L0DPK1</accession>
<gene>
    <name evidence="1" type="ORF">SAMEA4029009_CIC11G00000003720</name>
</gene>
<reference evidence="1 2" key="1">
    <citation type="submission" date="2016-10" db="EMBL/GenBank/DDBJ databases">
        <authorList>
            <person name="de Groot N.N."/>
        </authorList>
    </citation>
    <scope>NUCLEOTIDE SEQUENCE [LARGE SCALE GENOMIC DNA]</scope>
    <source>
        <strain evidence="1 2">PYCC 4715</strain>
    </source>
</reference>
<dbReference type="InterPro" id="IPR001611">
    <property type="entry name" value="Leu-rich_rpt"/>
</dbReference>
<dbReference type="Proteomes" id="UP000182259">
    <property type="component" value="Chromosome III"/>
</dbReference>
<dbReference type="InterPro" id="IPR032675">
    <property type="entry name" value="LRR_dom_sf"/>
</dbReference>
<dbReference type="InterPro" id="IPR051251">
    <property type="entry name" value="STK_FNIP-Repeat"/>
</dbReference>
<organism evidence="1 2">
    <name type="scientific">Sungouiella intermedia</name>
    <dbReference type="NCBI Taxonomy" id="45354"/>
    <lineage>
        <taxon>Eukaryota</taxon>
        <taxon>Fungi</taxon>
        <taxon>Dikarya</taxon>
        <taxon>Ascomycota</taxon>
        <taxon>Saccharomycotina</taxon>
        <taxon>Pichiomycetes</taxon>
        <taxon>Metschnikowiaceae</taxon>
        <taxon>Sungouiella</taxon>
    </lineage>
</organism>
<proteinExistence type="predicted"/>
<dbReference type="SUPFAM" id="SSF52058">
    <property type="entry name" value="L domain-like"/>
    <property type="match status" value="1"/>
</dbReference>
<evidence type="ECO:0000313" key="2">
    <source>
        <dbReference type="Proteomes" id="UP000182259"/>
    </source>
</evidence>
<sequence length="563" mass="63671">MKGFPPEIVENILQYIQLPILKNIYDNSPNDHLNFLIATRLYKKIHYGLYHSFGPFYYSCEDYCISIEELYRLADGNISASVQSLTIADDEPYYNEFLSFSKASPTFISTIAKVKYLGTGRKFMEYAAQFSVANFVELDLKNAEQIRVANLPSNVHKLSLTFSSPINSVLMGWPASLKTLKIDWQNSTASLKLPSGLEEFECRGWDNEGIIEFPQGLKRLKLKGANISIDEWQLPTLLEELELSNCGIRDIETPAFLLPSTLKKLSLTNNPITSLANVLFPKDLQFLNVQYCELTTLEGVNFPLLLQELRVDHNSIPTFENVDLGPLKLLDNSGYSSQNPNYMKHLSNTTFPDTLETLILGDLPIQDWPQAVLPNTLKQLTLYCTDDPKTLTFPPALEILELQFPYKSDYKYSDLKLPLSLQKLELIFGNSSEFDWNLPNLKCMTLINFEGAITIPKTVMMLSIITNNKKVFDVLEIPFGAEKVTLSFQAKLPNSVLDLEILNFDSGTQYALPQKLASARLFSGQFEGPVKRGLLLLPETLQYIDGYVDPGLAEEVNLKRCMK</sequence>
<dbReference type="PANTHER" id="PTHR32134">
    <property type="entry name" value="FNIP REPEAT-CONTAINING PROTEIN"/>
    <property type="match status" value="1"/>
</dbReference>
<dbReference type="PANTHER" id="PTHR32134:SF92">
    <property type="entry name" value="FNIP REPEAT-CONTAINING PROTEIN"/>
    <property type="match status" value="1"/>
</dbReference>
<evidence type="ECO:0000313" key="1">
    <source>
        <dbReference type="EMBL" id="SGZ54294.1"/>
    </source>
</evidence>
<name>A0A1L0DPK1_9ASCO</name>